<dbReference type="PROSITE" id="PS00284">
    <property type="entry name" value="SERPIN"/>
    <property type="match status" value="1"/>
</dbReference>
<protein>
    <recommendedName>
        <fullName evidence="3">Serpin domain-containing protein</fullName>
    </recommendedName>
</protein>
<dbReference type="Gene3D" id="2.30.39.10">
    <property type="entry name" value="Alpha-1-antitrypsin, domain 1"/>
    <property type="match status" value="1"/>
</dbReference>
<accession>E4X1R3</accession>
<dbReference type="AlphaFoldDB" id="E4X1R3"/>
<dbReference type="Proteomes" id="UP000001307">
    <property type="component" value="Unassembled WGS sequence"/>
</dbReference>
<keyword evidence="5" id="KW-1185">Reference proteome</keyword>
<comment type="similarity">
    <text evidence="1 2">Belongs to the serpin family.</text>
</comment>
<dbReference type="InterPro" id="IPR036186">
    <property type="entry name" value="Serpin_sf"/>
</dbReference>
<evidence type="ECO:0000259" key="3">
    <source>
        <dbReference type="SMART" id="SM00093"/>
    </source>
</evidence>
<organism evidence="4">
    <name type="scientific">Oikopleura dioica</name>
    <name type="common">Tunicate</name>
    <dbReference type="NCBI Taxonomy" id="34765"/>
    <lineage>
        <taxon>Eukaryota</taxon>
        <taxon>Metazoa</taxon>
        <taxon>Chordata</taxon>
        <taxon>Tunicata</taxon>
        <taxon>Appendicularia</taxon>
        <taxon>Copelata</taxon>
        <taxon>Oikopleuridae</taxon>
        <taxon>Oikopleura</taxon>
    </lineage>
</organism>
<evidence type="ECO:0000256" key="2">
    <source>
        <dbReference type="RuleBase" id="RU000411"/>
    </source>
</evidence>
<dbReference type="InterPro" id="IPR000215">
    <property type="entry name" value="Serpin_fam"/>
</dbReference>
<evidence type="ECO:0000313" key="4">
    <source>
        <dbReference type="EMBL" id="CBY23380.1"/>
    </source>
</evidence>
<feature type="domain" description="Serpin" evidence="3">
    <location>
        <begin position="32"/>
        <end position="438"/>
    </location>
</feature>
<dbReference type="OrthoDB" id="671595at2759"/>
<evidence type="ECO:0000256" key="1">
    <source>
        <dbReference type="ARBA" id="ARBA00009500"/>
    </source>
</evidence>
<gene>
    <name evidence="4" type="ORF">GSOID_T00015814001</name>
</gene>
<dbReference type="SMART" id="SM00093">
    <property type="entry name" value="SERPIN"/>
    <property type="match status" value="1"/>
</dbReference>
<dbReference type="PANTHER" id="PTHR11461:SF211">
    <property type="entry name" value="GH10112P-RELATED"/>
    <property type="match status" value="1"/>
</dbReference>
<dbReference type="InterPro" id="IPR042178">
    <property type="entry name" value="Serpin_sf_1"/>
</dbReference>
<evidence type="ECO:0000313" key="5">
    <source>
        <dbReference type="Proteomes" id="UP000001307"/>
    </source>
</evidence>
<dbReference type="GO" id="GO:0005615">
    <property type="term" value="C:extracellular space"/>
    <property type="evidence" value="ECO:0007669"/>
    <property type="project" value="InterPro"/>
</dbReference>
<dbReference type="Gene3D" id="3.30.497.10">
    <property type="entry name" value="Antithrombin, subunit I, domain 2"/>
    <property type="match status" value="1"/>
</dbReference>
<dbReference type="InParanoid" id="E4X1R3"/>
<dbReference type="GO" id="GO:0004867">
    <property type="term" value="F:serine-type endopeptidase inhibitor activity"/>
    <property type="evidence" value="ECO:0007669"/>
    <property type="project" value="InterPro"/>
</dbReference>
<dbReference type="InterPro" id="IPR023796">
    <property type="entry name" value="Serpin_dom"/>
</dbReference>
<name>E4X1R3_OIKDI</name>
<sequence length="443" mass="50075">MKISHFLLPAVAFASKNGPEQDVTTAFKKKGLELFFTGDERKNTVISPYSIIGSLYMVAAGAGGESREEIFESLNLPQYFTSDKILEPFESYHQISKSLQANSTSKGVRGDPSYELRITNGMFYQEGLRDGINGEEIDPGTFDVLSNDFIGDMANVKALDFMRDASDATEVINKWAEKSTNGKIEELFADDLDADTKVVLASALYVKAQWKNPFVIFTEEKRKSLEFESIFYNYKNSGFESRSDIEWIYQEESILTTSFNHAVDVYELPMSIKKSNGGEPTQMLTVQIWVGDDPDEDISSTVINKYPTIRKQLKRKKLKFIMPKVKLSFKEDIKWRLEKIGIEQIFQEGTADFSPLLGENSRAFVSKVNHAVEFEIDENGIEGAAVTASVLTSRSMSQPKLVAINRPFYFVVTNRCWEGKTHCPFENIPLFIGRVNDPNETNE</sequence>
<dbReference type="PANTHER" id="PTHR11461">
    <property type="entry name" value="SERINE PROTEASE INHIBITOR, SERPIN"/>
    <property type="match status" value="1"/>
</dbReference>
<dbReference type="MEROPS" id="I04.075"/>
<proteinExistence type="inferred from homology"/>
<reference evidence="4" key="1">
    <citation type="journal article" date="2010" name="Science">
        <title>Plasticity of animal genome architecture unmasked by rapid evolution of a pelagic tunicate.</title>
        <authorList>
            <person name="Denoeud F."/>
            <person name="Henriet S."/>
            <person name="Mungpakdee S."/>
            <person name="Aury J.M."/>
            <person name="Da Silva C."/>
            <person name="Brinkmann H."/>
            <person name="Mikhaleva J."/>
            <person name="Olsen L.C."/>
            <person name="Jubin C."/>
            <person name="Canestro C."/>
            <person name="Bouquet J.M."/>
            <person name="Danks G."/>
            <person name="Poulain J."/>
            <person name="Campsteijn C."/>
            <person name="Adamski M."/>
            <person name="Cross I."/>
            <person name="Yadetie F."/>
            <person name="Muffato M."/>
            <person name="Louis A."/>
            <person name="Butcher S."/>
            <person name="Tsagkogeorga G."/>
            <person name="Konrad A."/>
            <person name="Singh S."/>
            <person name="Jensen M.F."/>
            <person name="Cong E.H."/>
            <person name="Eikeseth-Otteraa H."/>
            <person name="Noel B."/>
            <person name="Anthouard V."/>
            <person name="Porcel B.M."/>
            <person name="Kachouri-Lafond R."/>
            <person name="Nishino A."/>
            <person name="Ugolini M."/>
            <person name="Chourrout P."/>
            <person name="Nishida H."/>
            <person name="Aasland R."/>
            <person name="Huzurbazar S."/>
            <person name="Westhof E."/>
            <person name="Delsuc F."/>
            <person name="Lehrach H."/>
            <person name="Reinhardt R."/>
            <person name="Weissenbach J."/>
            <person name="Roy S.W."/>
            <person name="Artiguenave F."/>
            <person name="Postlethwait J.H."/>
            <person name="Manak J.R."/>
            <person name="Thompson E.M."/>
            <person name="Jaillon O."/>
            <person name="Du Pasquier L."/>
            <person name="Boudinot P."/>
            <person name="Liberles D.A."/>
            <person name="Volff J.N."/>
            <person name="Philippe H."/>
            <person name="Lenhard B."/>
            <person name="Roest Crollius H."/>
            <person name="Wincker P."/>
            <person name="Chourrout D."/>
        </authorList>
    </citation>
    <scope>NUCLEOTIDE SEQUENCE [LARGE SCALE GENOMIC DNA]</scope>
</reference>
<dbReference type="Pfam" id="PF00079">
    <property type="entry name" value="Serpin"/>
    <property type="match status" value="1"/>
</dbReference>
<dbReference type="InterPro" id="IPR042185">
    <property type="entry name" value="Serpin_sf_2"/>
</dbReference>
<dbReference type="EMBL" id="FN653021">
    <property type="protein sequence ID" value="CBY23380.1"/>
    <property type="molecule type" value="Genomic_DNA"/>
</dbReference>
<dbReference type="SUPFAM" id="SSF56574">
    <property type="entry name" value="Serpins"/>
    <property type="match status" value="1"/>
</dbReference>
<dbReference type="InterPro" id="IPR023795">
    <property type="entry name" value="Serpin_CS"/>
</dbReference>
<dbReference type="CDD" id="cd00172">
    <property type="entry name" value="serpin"/>
    <property type="match status" value="1"/>
</dbReference>